<keyword evidence="2" id="KW-1185">Reference proteome</keyword>
<proteinExistence type="predicted"/>
<sequence length="74" mass="8649">MVYFLILNHPYWYFFLIFLNPFDPFVAHTALTDEHAGRVVELFADVFANTLKVEVLYRDARGLKQQRSQAAPLC</sequence>
<reference evidence="1 2" key="1">
    <citation type="journal article" date="2018" name="Syst. Appl. Microbiol.">
        <title>Pseudomonas silesiensis sp. nov. strain A3T isolated from a biological pesticide sewage treatment plant and analysis of the complete genome sequence.</title>
        <authorList>
            <person name="Kaminski M.A."/>
            <person name="Furmanczyk E.M."/>
            <person name="Sobczak A."/>
            <person name="Dziembowski A."/>
            <person name="Lipinski L."/>
        </authorList>
    </citation>
    <scope>NUCLEOTIDE SEQUENCE [LARGE SCALE GENOMIC DNA]</scope>
    <source>
        <strain evidence="1 2">A3</strain>
    </source>
</reference>
<gene>
    <name evidence="1" type="ORF">PMA3_10070</name>
</gene>
<evidence type="ECO:0000313" key="1">
    <source>
        <dbReference type="EMBL" id="ANJ55469.1"/>
    </source>
</evidence>
<organism evidence="1 2">
    <name type="scientific">Pseudomonas silesiensis</name>
    <dbReference type="NCBI Taxonomy" id="1853130"/>
    <lineage>
        <taxon>Bacteria</taxon>
        <taxon>Pseudomonadati</taxon>
        <taxon>Pseudomonadota</taxon>
        <taxon>Gammaproteobacteria</taxon>
        <taxon>Pseudomonadales</taxon>
        <taxon>Pseudomonadaceae</taxon>
        <taxon>Pseudomonas</taxon>
    </lineage>
</organism>
<accession>A0A191YRS2</accession>
<dbReference type="EMBL" id="CP014870">
    <property type="protein sequence ID" value="ANJ55469.1"/>
    <property type="molecule type" value="Genomic_DNA"/>
</dbReference>
<dbReference type="KEGG" id="psil:PMA3_10070"/>
<evidence type="ECO:0000313" key="2">
    <source>
        <dbReference type="Proteomes" id="UP000078354"/>
    </source>
</evidence>
<protein>
    <submittedName>
        <fullName evidence="1">Uncharacterized protein</fullName>
    </submittedName>
</protein>
<name>A0A191YRS2_9PSED</name>
<dbReference type="Proteomes" id="UP000078354">
    <property type="component" value="Chromosome"/>
</dbReference>
<dbReference type="AlphaFoldDB" id="A0A191YRS2"/>